<keyword evidence="2" id="KW-0812">Transmembrane</keyword>
<keyword evidence="2" id="KW-1133">Transmembrane helix</keyword>
<protein>
    <submittedName>
        <fullName evidence="3">Uncharacterized protein</fullName>
    </submittedName>
</protein>
<feature type="compositionally biased region" description="Basic residues" evidence="1">
    <location>
        <begin position="106"/>
        <end position="115"/>
    </location>
</feature>
<organism evidence="3">
    <name type="scientific">Spongospora subterranea</name>
    <dbReference type="NCBI Taxonomy" id="70186"/>
    <lineage>
        <taxon>Eukaryota</taxon>
        <taxon>Sar</taxon>
        <taxon>Rhizaria</taxon>
        <taxon>Endomyxa</taxon>
        <taxon>Phytomyxea</taxon>
        <taxon>Plasmodiophorida</taxon>
        <taxon>Plasmodiophoridae</taxon>
        <taxon>Spongospora</taxon>
    </lineage>
</organism>
<name>A0A0H5QZQ7_9EUKA</name>
<dbReference type="AlphaFoldDB" id="A0A0H5QZQ7"/>
<evidence type="ECO:0000313" key="3">
    <source>
        <dbReference type="EMBL" id="CRZ07385.1"/>
    </source>
</evidence>
<dbReference type="EMBL" id="HACM01006943">
    <property type="protein sequence ID" value="CRZ07385.1"/>
    <property type="molecule type" value="Transcribed_RNA"/>
</dbReference>
<evidence type="ECO:0000256" key="2">
    <source>
        <dbReference type="SAM" id="Phobius"/>
    </source>
</evidence>
<accession>A0A0H5QZQ7</accession>
<reference evidence="3" key="1">
    <citation type="submission" date="2015-04" db="EMBL/GenBank/DDBJ databases">
        <title>The genome sequence of the plant pathogenic Rhizarian Plasmodiophora brassicae reveals insights in its biotrophic life cycle and the origin of chitin synthesis.</title>
        <authorList>
            <person name="Schwelm A."/>
            <person name="Fogelqvist J."/>
            <person name="Knaust A."/>
            <person name="Julke S."/>
            <person name="Lilja T."/>
            <person name="Dhandapani V."/>
            <person name="Bonilla-Rosso G."/>
            <person name="Karlsson M."/>
            <person name="Shevchenko A."/>
            <person name="Choi S.R."/>
            <person name="Kim H.G."/>
            <person name="Park J.Y."/>
            <person name="Lim Y.P."/>
            <person name="Ludwig-Muller J."/>
            <person name="Dixelius C."/>
        </authorList>
    </citation>
    <scope>NUCLEOTIDE SEQUENCE</scope>
    <source>
        <tissue evidence="3">Potato root galls</tissue>
    </source>
</reference>
<feature type="region of interest" description="Disordered" evidence="1">
    <location>
        <begin position="91"/>
        <end position="167"/>
    </location>
</feature>
<sequence length="167" mass="19408">MVNHALVRHATRPHALDGFFRTIETRMKTTRSKAISNGISWLRQSPYSHIESDRFPIVLQFAVLGLVSWTIAIFVFYHLLKNPKSRVKQWQRRRARISRTTSLSPRRLRQRKKGEKRTLQRSKSANDDDEVNRGASLRSGKVLTLSPRRSRQTVRSRFPKSTAISNT</sequence>
<dbReference type="EMBL" id="HACM01006937">
    <property type="protein sequence ID" value="CRZ07379.1"/>
    <property type="molecule type" value="Transcribed_RNA"/>
</dbReference>
<dbReference type="EMBL" id="HACM01006941">
    <property type="protein sequence ID" value="CRZ07383.1"/>
    <property type="molecule type" value="Transcribed_RNA"/>
</dbReference>
<feature type="compositionally biased region" description="Basic residues" evidence="1">
    <location>
        <begin position="148"/>
        <end position="158"/>
    </location>
</feature>
<keyword evidence="2" id="KW-0472">Membrane</keyword>
<feature type="transmembrane region" description="Helical" evidence="2">
    <location>
        <begin position="57"/>
        <end position="80"/>
    </location>
</feature>
<proteinExistence type="predicted"/>
<evidence type="ECO:0000256" key="1">
    <source>
        <dbReference type="SAM" id="MobiDB-lite"/>
    </source>
</evidence>